<gene>
    <name evidence="11" type="ORF">TEA_022008</name>
</gene>
<keyword evidence="8" id="KW-0325">Glycoprotein</keyword>
<dbReference type="InterPro" id="IPR046956">
    <property type="entry name" value="RLP23-like"/>
</dbReference>
<dbReference type="PANTHER" id="PTHR48063:SF35">
    <property type="entry name" value="RECEPTOR-LIKE PROTEIN 12"/>
    <property type="match status" value="1"/>
</dbReference>
<proteinExistence type="predicted"/>
<evidence type="ECO:0000256" key="3">
    <source>
        <dbReference type="ARBA" id="ARBA00022692"/>
    </source>
</evidence>
<evidence type="ECO:0000256" key="4">
    <source>
        <dbReference type="ARBA" id="ARBA00022729"/>
    </source>
</evidence>
<keyword evidence="7" id="KW-0472">Membrane</keyword>
<dbReference type="AlphaFoldDB" id="A0A4S4EDC1"/>
<keyword evidence="12" id="KW-1185">Reference proteome</keyword>
<feature type="chain" id="PRO_5020807006" description="Leucine-rich repeat-containing N-terminal plant-type domain-containing protein" evidence="9">
    <location>
        <begin position="26"/>
        <end position="209"/>
    </location>
</feature>
<dbReference type="Gene3D" id="3.80.10.10">
    <property type="entry name" value="Ribonuclease Inhibitor"/>
    <property type="match status" value="2"/>
</dbReference>
<evidence type="ECO:0000256" key="1">
    <source>
        <dbReference type="ARBA" id="ARBA00004479"/>
    </source>
</evidence>
<feature type="signal peptide" evidence="9">
    <location>
        <begin position="1"/>
        <end position="25"/>
    </location>
</feature>
<keyword evidence="3" id="KW-0812">Transmembrane</keyword>
<reference evidence="11 12" key="1">
    <citation type="journal article" date="2018" name="Proc. Natl. Acad. Sci. U.S.A.">
        <title>Draft genome sequence of Camellia sinensis var. sinensis provides insights into the evolution of the tea genome and tea quality.</title>
        <authorList>
            <person name="Wei C."/>
            <person name="Yang H."/>
            <person name="Wang S."/>
            <person name="Zhao J."/>
            <person name="Liu C."/>
            <person name="Gao L."/>
            <person name="Xia E."/>
            <person name="Lu Y."/>
            <person name="Tai Y."/>
            <person name="She G."/>
            <person name="Sun J."/>
            <person name="Cao H."/>
            <person name="Tong W."/>
            <person name="Gao Q."/>
            <person name="Li Y."/>
            <person name="Deng W."/>
            <person name="Jiang X."/>
            <person name="Wang W."/>
            <person name="Chen Q."/>
            <person name="Zhang S."/>
            <person name="Li H."/>
            <person name="Wu J."/>
            <person name="Wang P."/>
            <person name="Li P."/>
            <person name="Shi C."/>
            <person name="Zheng F."/>
            <person name="Jian J."/>
            <person name="Huang B."/>
            <person name="Shan D."/>
            <person name="Shi M."/>
            <person name="Fang C."/>
            <person name="Yue Y."/>
            <person name="Li F."/>
            <person name="Li D."/>
            <person name="Wei S."/>
            <person name="Han B."/>
            <person name="Jiang C."/>
            <person name="Yin Y."/>
            <person name="Xia T."/>
            <person name="Zhang Z."/>
            <person name="Bennetzen J.L."/>
            <person name="Zhao S."/>
            <person name="Wan X."/>
        </authorList>
    </citation>
    <scope>NUCLEOTIDE SEQUENCE [LARGE SCALE GENOMIC DNA]</scope>
    <source>
        <strain evidence="12">cv. Shuchazao</strain>
        <tissue evidence="11">Leaf</tissue>
    </source>
</reference>
<accession>A0A4S4EDC1</accession>
<evidence type="ECO:0000256" key="9">
    <source>
        <dbReference type="SAM" id="SignalP"/>
    </source>
</evidence>
<keyword evidence="2" id="KW-0433">Leucine-rich repeat</keyword>
<keyword evidence="5" id="KW-0677">Repeat</keyword>
<sequence>MGWVFLGKFGIIWVPIVLILVSGHSDGCLEGERRGLLEFKDFLKSKGADADRLLPTWVDEKPDHHSDCCDWDRVTCDRATGHMTELSLDNIIHVPFADSRIWLINASLFLPFKELRSLNLSFNSFSGWTHNEVFERLSNLRKLEILDLGSNRFDDNNIFHSLGALTSIKTLIIGHNPLGGYFPAHGMFPSIHFHRASIILCFSFYAVSF</sequence>
<name>A0A4S4EDC1_CAMSN</name>
<protein>
    <recommendedName>
        <fullName evidence="10">Leucine-rich repeat-containing N-terminal plant-type domain-containing protein</fullName>
    </recommendedName>
</protein>
<comment type="caution">
    <text evidence="11">The sequence shown here is derived from an EMBL/GenBank/DDBJ whole genome shotgun (WGS) entry which is preliminary data.</text>
</comment>
<dbReference type="PANTHER" id="PTHR48063">
    <property type="entry name" value="LRR RECEPTOR-LIKE KINASE"/>
    <property type="match status" value="1"/>
</dbReference>
<evidence type="ECO:0000256" key="8">
    <source>
        <dbReference type="ARBA" id="ARBA00023180"/>
    </source>
</evidence>
<dbReference type="InterPro" id="IPR013210">
    <property type="entry name" value="LRR_N_plant-typ"/>
</dbReference>
<dbReference type="STRING" id="542762.A0A4S4EDC1"/>
<dbReference type="Pfam" id="PF08263">
    <property type="entry name" value="LRRNT_2"/>
    <property type="match status" value="1"/>
</dbReference>
<evidence type="ECO:0000313" key="12">
    <source>
        <dbReference type="Proteomes" id="UP000306102"/>
    </source>
</evidence>
<dbReference type="SUPFAM" id="SSF52058">
    <property type="entry name" value="L domain-like"/>
    <property type="match status" value="1"/>
</dbReference>
<dbReference type="GO" id="GO:0016020">
    <property type="term" value="C:membrane"/>
    <property type="evidence" value="ECO:0007669"/>
    <property type="project" value="UniProtKB-SubCell"/>
</dbReference>
<keyword evidence="6" id="KW-1133">Transmembrane helix</keyword>
<organism evidence="11 12">
    <name type="scientific">Camellia sinensis var. sinensis</name>
    <name type="common">China tea</name>
    <dbReference type="NCBI Taxonomy" id="542762"/>
    <lineage>
        <taxon>Eukaryota</taxon>
        <taxon>Viridiplantae</taxon>
        <taxon>Streptophyta</taxon>
        <taxon>Embryophyta</taxon>
        <taxon>Tracheophyta</taxon>
        <taxon>Spermatophyta</taxon>
        <taxon>Magnoliopsida</taxon>
        <taxon>eudicotyledons</taxon>
        <taxon>Gunneridae</taxon>
        <taxon>Pentapetalae</taxon>
        <taxon>asterids</taxon>
        <taxon>Ericales</taxon>
        <taxon>Theaceae</taxon>
        <taxon>Camellia</taxon>
    </lineage>
</organism>
<evidence type="ECO:0000256" key="7">
    <source>
        <dbReference type="ARBA" id="ARBA00023136"/>
    </source>
</evidence>
<feature type="domain" description="Leucine-rich repeat-containing N-terminal plant-type" evidence="10">
    <location>
        <begin position="31"/>
        <end position="77"/>
    </location>
</feature>
<evidence type="ECO:0000259" key="10">
    <source>
        <dbReference type="Pfam" id="PF08263"/>
    </source>
</evidence>
<dbReference type="InterPro" id="IPR032675">
    <property type="entry name" value="LRR_dom_sf"/>
</dbReference>
<dbReference type="Proteomes" id="UP000306102">
    <property type="component" value="Unassembled WGS sequence"/>
</dbReference>
<evidence type="ECO:0000313" key="11">
    <source>
        <dbReference type="EMBL" id="THG13862.1"/>
    </source>
</evidence>
<evidence type="ECO:0000256" key="2">
    <source>
        <dbReference type="ARBA" id="ARBA00022614"/>
    </source>
</evidence>
<evidence type="ECO:0000256" key="6">
    <source>
        <dbReference type="ARBA" id="ARBA00022989"/>
    </source>
</evidence>
<evidence type="ECO:0000256" key="5">
    <source>
        <dbReference type="ARBA" id="ARBA00022737"/>
    </source>
</evidence>
<keyword evidence="4 9" id="KW-0732">Signal</keyword>
<comment type="subcellular location">
    <subcellularLocation>
        <location evidence="1">Membrane</location>
        <topology evidence="1">Single-pass type I membrane protein</topology>
    </subcellularLocation>
</comment>
<dbReference type="Pfam" id="PF00560">
    <property type="entry name" value="LRR_1"/>
    <property type="match status" value="1"/>
</dbReference>
<dbReference type="InterPro" id="IPR001611">
    <property type="entry name" value="Leu-rich_rpt"/>
</dbReference>
<dbReference type="EMBL" id="SDRB02005653">
    <property type="protein sequence ID" value="THG13862.1"/>
    <property type="molecule type" value="Genomic_DNA"/>
</dbReference>